<keyword evidence="1" id="KW-0472">Membrane</keyword>
<organism evidence="2 3">
    <name type="scientific">Companilactobacillus farciminis</name>
    <dbReference type="NCBI Taxonomy" id="1612"/>
    <lineage>
        <taxon>Bacteria</taxon>
        <taxon>Bacillati</taxon>
        <taxon>Bacillota</taxon>
        <taxon>Bacilli</taxon>
        <taxon>Lactobacillales</taxon>
        <taxon>Lactobacillaceae</taxon>
        <taxon>Companilactobacillus</taxon>
    </lineage>
</organism>
<evidence type="ECO:0000313" key="2">
    <source>
        <dbReference type="EMBL" id="HJF86160.1"/>
    </source>
</evidence>
<comment type="caution">
    <text evidence="2">The sequence shown here is derived from an EMBL/GenBank/DDBJ whole genome shotgun (WGS) entry which is preliminary data.</text>
</comment>
<dbReference type="AlphaFoldDB" id="A0A921L8P8"/>
<sequence>MKDFKKASSKKERANMKNIGIGAFVSLLGLVSPWFIAFMRSHYLYSNLKDTEIIFLSLERRFQIETTILVTAIIANFIVLFAGLIIFKITGWFALFAIILDLIMFIIGEAIVITRQNKHPKEVQVTTNDGSVYILLHRIDDKHISARLSQSKDDDENIVLLSIDDIANNKLPLKVNEK</sequence>
<accession>A0A921L8P8</accession>
<name>A0A921L8P8_9LACO</name>
<reference evidence="2" key="1">
    <citation type="journal article" date="2021" name="PeerJ">
        <title>Extensive microbial diversity within the chicken gut microbiome revealed by metagenomics and culture.</title>
        <authorList>
            <person name="Gilroy R."/>
            <person name="Ravi A."/>
            <person name="Getino M."/>
            <person name="Pursley I."/>
            <person name="Horton D.L."/>
            <person name="Alikhan N.F."/>
            <person name="Baker D."/>
            <person name="Gharbi K."/>
            <person name="Hall N."/>
            <person name="Watson M."/>
            <person name="Adriaenssens E.M."/>
            <person name="Foster-Nyarko E."/>
            <person name="Jarju S."/>
            <person name="Secka A."/>
            <person name="Antonio M."/>
            <person name="Oren A."/>
            <person name="Chaudhuri R.R."/>
            <person name="La Ragione R."/>
            <person name="Hildebrand F."/>
            <person name="Pallen M.J."/>
        </authorList>
    </citation>
    <scope>NUCLEOTIDE SEQUENCE</scope>
    <source>
        <strain evidence="2">7886</strain>
    </source>
</reference>
<dbReference type="EMBL" id="DYWC01000043">
    <property type="protein sequence ID" value="HJF86160.1"/>
    <property type="molecule type" value="Genomic_DNA"/>
</dbReference>
<keyword evidence="1" id="KW-1133">Transmembrane helix</keyword>
<feature type="transmembrane region" description="Helical" evidence="1">
    <location>
        <begin position="20"/>
        <end position="39"/>
    </location>
</feature>
<feature type="transmembrane region" description="Helical" evidence="1">
    <location>
        <begin position="93"/>
        <end position="113"/>
    </location>
</feature>
<protein>
    <submittedName>
        <fullName evidence="2">Uncharacterized protein</fullName>
    </submittedName>
</protein>
<evidence type="ECO:0000256" key="1">
    <source>
        <dbReference type="SAM" id="Phobius"/>
    </source>
</evidence>
<proteinExistence type="predicted"/>
<feature type="transmembrane region" description="Helical" evidence="1">
    <location>
        <begin position="67"/>
        <end position="87"/>
    </location>
</feature>
<keyword evidence="1" id="KW-0812">Transmembrane</keyword>
<gene>
    <name evidence="2" type="ORF">K8V88_01865</name>
</gene>
<reference evidence="2" key="2">
    <citation type="submission" date="2021-09" db="EMBL/GenBank/DDBJ databases">
        <authorList>
            <person name="Gilroy R."/>
        </authorList>
    </citation>
    <scope>NUCLEOTIDE SEQUENCE</scope>
    <source>
        <strain evidence="2">7886</strain>
    </source>
</reference>
<dbReference type="Proteomes" id="UP000747013">
    <property type="component" value="Unassembled WGS sequence"/>
</dbReference>
<evidence type="ECO:0000313" key="3">
    <source>
        <dbReference type="Proteomes" id="UP000747013"/>
    </source>
</evidence>